<evidence type="ECO:0000313" key="1">
    <source>
        <dbReference type="EMBL" id="JAP36145.1"/>
    </source>
</evidence>
<organism evidence="1">
    <name type="scientific">Solanum chacoense</name>
    <name type="common">Chaco potato</name>
    <dbReference type="NCBI Taxonomy" id="4108"/>
    <lineage>
        <taxon>Eukaryota</taxon>
        <taxon>Viridiplantae</taxon>
        <taxon>Streptophyta</taxon>
        <taxon>Embryophyta</taxon>
        <taxon>Tracheophyta</taxon>
        <taxon>Spermatophyta</taxon>
        <taxon>Magnoliopsida</taxon>
        <taxon>eudicotyledons</taxon>
        <taxon>Gunneridae</taxon>
        <taxon>Pentapetalae</taxon>
        <taxon>asterids</taxon>
        <taxon>lamiids</taxon>
        <taxon>Solanales</taxon>
        <taxon>Solanaceae</taxon>
        <taxon>Solanoideae</taxon>
        <taxon>Solaneae</taxon>
        <taxon>Solanum</taxon>
    </lineage>
</organism>
<reference evidence="1" key="1">
    <citation type="submission" date="2015-12" db="EMBL/GenBank/DDBJ databases">
        <title>Gene expression during late stages of embryo sac development: a critical building block for successful pollen-pistil interactions.</title>
        <authorList>
            <person name="Liu Y."/>
            <person name="Joly V."/>
            <person name="Sabar M."/>
            <person name="Matton D.P."/>
        </authorList>
    </citation>
    <scope>NUCLEOTIDE SEQUENCE</scope>
</reference>
<sequence>MFLCTQVLEPIIAPVGWLFKLPPCWWGFDSPPCNPLSLYVIKNKLREGCLSKKLDNLLMQFLHRASSFHSLTHLQICPKGTTIILQIHRAILPKHYLSWIKYKYPDAWSVDILHFTRSRTSSVDRSF</sequence>
<dbReference type="EMBL" id="GEDG01002247">
    <property type="protein sequence ID" value="JAP36145.1"/>
    <property type="molecule type" value="Transcribed_RNA"/>
</dbReference>
<accession>A0A0V0IUG4</accession>
<proteinExistence type="predicted"/>
<dbReference type="AlphaFoldDB" id="A0A0V0IUG4"/>
<name>A0A0V0IUG4_SOLCH</name>
<protein>
    <submittedName>
        <fullName evidence="1">Putative ovule protein</fullName>
    </submittedName>
</protein>